<protein>
    <submittedName>
        <fullName evidence="2">Uncharacterized protein</fullName>
    </submittedName>
</protein>
<evidence type="ECO:0000313" key="2">
    <source>
        <dbReference type="EMBL" id="MED6174458.1"/>
    </source>
</evidence>
<sequence length="105" mass="11756">FDFRGLRSHFYNVAQDFLCNKEEALILHSSMDNARIKLDEHRAAKLQSSIPVQQSCGAQGSQCSISIDRLQGPALVSTKGRPTKRRLGSELDKSIKNATKRKNKN</sequence>
<reference evidence="2 3" key="1">
    <citation type="journal article" date="2023" name="Plants (Basel)">
        <title>Bridging the Gap: Combining Genomics and Transcriptomics Approaches to Understand Stylosanthes scabra, an Orphan Legume from the Brazilian Caatinga.</title>
        <authorList>
            <person name="Ferreira-Neto J.R.C."/>
            <person name="da Silva M.D."/>
            <person name="Binneck E."/>
            <person name="de Melo N.F."/>
            <person name="da Silva R.H."/>
            <person name="de Melo A.L.T.M."/>
            <person name="Pandolfi V."/>
            <person name="Bustamante F.O."/>
            <person name="Brasileiro-Vidal A.C."/>
            <person name="Benko-Iseppon A.M."/>
        </authorList>
    </citation>
    <scope>NUCLEOTIDE SEQUENCE [LARGE SCALE GENOMIC DNA]</scope>
    <source>
        <tissue evidence="2">Leaves</tissue>
    </source>
</reference>
<evidence type="ECO:0000313" key="3">
    <source>
        <dbReference type="Proteomes" id="UP001341840"/>
    </source>
</evidence>
<accession>A0ABU6VQJ8</accession>
<comment type="caution">
    <text evidence="2">The sequence shown here is derived from an EMBL/GenBank/DDBJ whole genome shotgun (WGS) entry which is preliminary data.</text>
</comment>
<proteinExistence type="predicted"/>
<evidence type="ECO:0000256" key="1">
    <source>
        <dbReference type="SAM" id="MobiDB-lite"/>
    </source>
</evidence>
<feature type="non-terminal residue" evidence="2">
    <location>
        <position position="1"/>
    </location>
</feature>
<name>A0ABU6VQJ8_9FABA</name>
<gene>
    <name evidence="2" type="ORF">PIB30_069214</name>
</gene>
<organism evidence="2 3">
    <name type="scientific">Stylosanthes scabra</name>
    <dbReference type="NCBI Taxonomy" id="79078"/>
    <lineage>
        <taxon>Eukaryota</taxon>
        <taxon>Viridiplantae</taxon>
        <taxon>Streptophyta</taxon>
        <taxon>Embryophyta</taxon>
        <taxon>Tracheophyta</taxon>
        <taxon>Spermatophyta</taxon>
        <taxon>Magnoliopsida</taxon>
        <taxon>eudicotyledons</taxon>
        <taxon>Gunneridae</taxon>
        <taxon>Pentapetalae</taxon>
        <taxon>rosids</taxon>
        <taxon>fabids</taxon>
        <taxon>Fabales</taxon>
        <taxon>Fabaceae</taxon>
        <taxon>Papilionoideae</taxon>
        <taxon>50 kb inversion clade</taxon>
        <taxon>dalbergioids sensu lato</taxon>
        <taxon>Dalbergieae</taxon>
        <taxon>Pterocarpus clade</taxon>
        <taxon>Stylosanthes</taxon>
    </lineage>
</organism>
<keyword evidence="3" id="KW-1185">Reference proteome</keyword>
<dbReference type="EMBL" id="JASCZI010151790">
    <property type="protein sequence ID" value="MED6174458.1"/>
    <property type="molecule type" value="Genomic_DNA"/>
</dbReference>
<feature type="region of interest" description="Disordered" evidence="1">
    <location>
        <begin position="75"/>
        <end position="105"/>
    </location>
</feature>
<dbReference type="Proteomes" id="UP001341840">
    <property type="component" value="Unassembled WGS sequence"/>
</dbReference>